<organism evidence="5">
    <name type="scientific">Guillardia theta (strain CCMP2712)</name>
    <name type="common">Cryptophyte</name>
    <dbReference type="NCBI Taxonomy" id="905079"/>
    <lineage>
        <taxon>Eukaryota</taxon>
        <taxon>Cryptophyceae</taxon>
        <taxon>Pyrenomonadales</taxon>
        <taxon>Geminigeraceae</taxon>
        <taxon>Guillardia</taxon>
    </lineage>
</organism>
<evidence type="ECO:0000259" key="3">
    <source>
        <dbReference type="Pfam" id="PF01764"/>
    </source>
</evidence>
<dbReference type="GO" id="GO:0009507">
    <property type="term" value="C:chloroplast"/>
    <property type="evidence" value="ECO:0007669"/>
    <property type="project" value="UniProtKB-SubCell"/>
</dbReference>
<dbReference type="PROSITE" id="PS00675">
    <property type="entry name" value="SIGMA54_INTERACT_1"/>
    <property type="match status" value="1"/>
</dbReference>
<dbReference type="InterPro" id="IPR025662">
    <property type="entry name" value="Sigma_54_int_dom_ATP-bd_1"/>
</dbReference>
<keyword evidence="7" id="KW-1185">Reference proteome</keyword>
<evidence type="ECO:0000256" key="1">
    <source>
        <dbReference type="ARBA" id="ARBA00004229"/>
    </source>
</evidence>
<dbReference type="InterPro" id="IPR027417">
    <property type="entry name" value="P-loop_NTPase"/>
</dbReference>
<dbReference type="SUPFAM" id="SSF53474">
    <property type="entry name" value="alpha/beta-Hydrolases"/>
    <property type="match status" value="1"/>
</dbReference>
<dbReference type="PaxDb" id="55529-EKX48132"/>
<evidence type="ECO:0000313" key="5">
    <source>
        <dbReference type="EMBL" id="EKX48132.1"/>
    </source>
</evidence>
<evidence type="ECO:0008006" key="8">
    <source>
        <dbReference type="Google" id="ProtNLM"/>
    </source>
</evidence>
<dbReference type="EMBL" id="JH992987">
    <property type="protein sequence ID" value="EKX48132.1"/>
    <property type="molecule type" value="Genomic_DNA"/>
</dbReference>
<dbReference type="InterPro" id="IPR002921">
    <property type="entry name" value="Fungal_lipase-type"/>
</dbReference>
<dbReference type="GO" id="GO:0005525">
    <property type="term" value="F:GTP binding"/>
    <property type="evidence" value="ECO:0007669"/>
    <property type="project" value="InterPro"/>
</dbReference>
<reference evidence="5 7" key="1">
    <citation type="journal article" date="2012" name="Nature">
        <title>Algal genomes reveal evolutionary mosaicism and the fate of nucleomorphs.</title>
        <authorList>
            <consortium name="DOE Joint Genome Institute"/>
            <person name="Curtis B.A."/>
            <person name="Tanifuji G."/>
            <person name="Burki F."/>
            <person name="Gruber A."/>
            <person name="Irimia M."/>
            <person name="Maruyama S."/>
            <person name="Arias M.C."/>
            <person name="Ball S.G."/>
            <person name="Gile G.H."/>
            <person name="Hirakawa Y."/>
            <person name="Hopkins J.F."/>
            <person name="Kuo A."/>
            <person name="Rensing S.A."/>
            <person name="Schmutz J."/>
            <person name="Symeonidi A."/>
            <person name="Elias M."/>
            <person name="Eveleigh R.J."/>
            <person name="Herman E.K."/>
            <person name="Klute M.J."/>
            <person name="Nakayama T."/>
            <person name="Obornik M."/>
            <person name="Reyes-Prieto A."/>
            <person name="Armbrust E.V."/>
            <person name="Aves S.J."/>
            <person name="Beiko R.G."/>
            <person name="Coutinho P."/>
            <person name="Dacks J.B."/>
            <person name="Durnford D.G."/>
            <person name="Fast N.M."/>
            <person name="Green B.R."/>
            <person name="Grisdale C.J."/>
            <person name="Hempel F."/>
            <person name="Henrissat B."/>
            <person name="Hoppner M.P."/>
            <person name="Ishida K."/>
            <person name="Kim E."/>
            <person name="Koreny L."/>
            <person name="Kroth P.G."/>
            <person name="Liu Y."/>
            <person name="Malik S.B."/>
            <person name="Maier U.G."/>
            <person name="McRose D."/>
            <person name="Mock T."/>
            <person name="Neilson J.A."/>
            <person name="Onodera N.T."/>
            <person name="Poole A.M."/>
            <person name="Pritham E.J."/>
            <person name="Richards T.A."/>
            <person name="Rocap G."/>
            <person name="Roy S.W."/>
            <person name="Sarai C."/>
            <person name="Schaack S."/>
            <person name="Shirato S."/>
            <person name="Slamovits C.H."/>
            <person name="Spencer D.F."/>
            <person name="Suzuki S."/>
            <person name="Worden A.Z."/>
            <person name="Zauner S."/>
            <person name="Barry K."/>
            <person name="Bell C."/>
            <person name="Bharti A.K."/>
            <person name="Crow J.A."/>
            <person name="Grimwood J."/>
            <person name="Kramer R."/>
            <person name="Lindquist E."/>
            <person name="Lucas S."/>
            <person name="Salamov A."/>
            <person name="McFadden G.I."/>
            <person name="Lane C.E."/>
            <person name="Keeling P.J."/>
            <person name="Gray M.W."/>
            <person name="Grigoriev I.V."/>
            <person name="Archibald J.M."/>
        </authorList>
    </citation>
    <scope>NUCLEOTIDE SEQUENCE</scope>
    <source>
        <strain evidence="5 7">CCMP2712</strain>
    </source>
</reference>
<dbReference type="Pfam" id="PF04548">
    <property type="entry name" value="AIG1"/>
    <property type="match status" value="1"/>
</dbReference>
<reference evidence="6" key="3">
    <citation type="submission" date="2016-03" db="UniProtKB">
        <authorList>
            <consortium name="EnsemblProtists"/>
        </authorList>
    </citation>
    <scope>IDENTIFICATION</scope>
</reference>
<sequence length="1193" mass="135706">MEKALHWSHSKTRLQRYREELESQDLRILQDMCKSRSLYKNLSNRSKKESIDLLVEARKKSFQVPRRVLLLGDTGSGKSTLGNFLLTGRLDKGTEPFATSGSYASQTKICEEKEGYYLGDENNIKICVCDTPGINDSDGKCEDEQNFDRIREHINNNAFHAILLVVSNARMDGALRRLMSLVSEAMMEGEDKTLTRLCIIRNQFSLGTKELRARERFLEQAARDNLHAMVQEAVGSPIMQRQLQAEAQKHWYKQQLKAFLQRDGGDGGIHTVPAHVVESLCQQQMLFLDCHYIYSDDETEKKLSRHQFEDLHEWLSIWSESINFRIPQTIRFHDLVTIHAQRILDWEKQRQEERKQREKDKVKYLKQREIQMEKISHKRAVKDLCCARLSAEIYREQKDFKENLEKEKKFALEYLHVEQNPSLPSFAILRKDQNVIVVFRGTPNPTLSEICSNFVIPTSSRSIGSSKQHQVEMHDAYSKQLYVAIREKGADYHKVCHELIAEKLEKMKFVRLVYCGHSDGGALALACAALHLSTSIKADYKEVVTFGAPLVLGKGMTEEALKPLEVRNYVYGSDFIPRLLRLRNGSDSVTPMALQGFIVDFAESKFTTEYQWSLDMSSVSGIAVAGSAMAVEGFMASSLLFLGGGALFLGAGAAAAQYIHRRRVMGTYSTDSLMYFLDKAGEFGPCGKTITISVDESDLSTIPMGSVTSIESNHRASTYVSEVEKLTQINEDSSCEDRNQSKDDTRIVWQSDGIQFNECNSEELNEPKWQKCIDEGDRLLAEARENPQYCVAFGNKADISYQEALSGNGNNPRIVSLTSRKFLTLESFILLSDAADPETRYDKLKEALTSASRCVQDGNVSALGKKWIEEVLATTVNIVYKSLRCSNHISKDTKKSVDICWEFAYDSNIDALVRIICGLAYIEYACDECKKLHDLECSYKLIQLTPDLVNMIDELLRNLPMTKGFEKSFMEIKTLQKDSMARTSSLMLLSQGRSHYKDARNGDMDMNAVCDALVAFRSGIEATAGLCPEIQAELLSEIGKVYEEIFHFQDAAQDAFSRCKKLADGCYPQVFCELDWYQRAEQALKQEQMDDERSAEDARFLMELAPELKVLKQHNKCLKDVLKFVIERYQPKGIKYKEHAGDAEKEDDFYMEMLKNVLGALHNAKDTSNKDQVRNQQITLTLLQYIDRHAKGM</sequence>
<dbReference type="InterPro" id="IPR006703">
    <property type="entry name" value="G_AIG1"/>
</dbReference>
<dbReference type="GeneID" id="17304815"/>
<dbReference type="AlphaFoldDB" id="L1JIH3"/>
<dbReference type="HOGENOM" id="CLU_271635_0_0_1"/>
<evidence type="ECO:0000313" key="7">
    <source>
        <dbReference type="Proteomes" id="UP000011087"/>
    </source>
</evidence>
<name>L1JIH3_GUITC</name>
<keyword evidence="2" id="KW-0547">Nucleotide-binding</keyword>
<dbReference type="KEGG" id="gtt:GUITHDRAFT_137067"/>
<dbReference type="InterPro" id="IPR029058">
    <property type="entry name" value="AB_hydrolase_fold"/>
</dbReference>
<dbReference type="Pfam" id="PF01764">
    <property type="entry name" value="Lipase_3"/>
    <property type="match status" value="1"/>
</dbReference>
<reference evidence="7" key="2">
    <citation type="submission" date="2012-11" db="EMBL/GenBank/DDBJ databases">
        <authorList>
            <person name="Kuo A."/>
            <person name="Curtis B.A."/>
            <person name="Tanifuji G."/>
            <person name="Burki F."/>
            <person name="Gruber A."/>
            <person name="Irimia M."/>
            <person name="Maruyama S."/>
            <person name="Arias M.C."/>
            <person name="Ball S.G."/>
            <person name="Gile G.H."/>
            <person name="Hirakawa Y."/>
            <person name="Hopkins J.F."/>
            <person name="Rensing S.A."/>
            <person name="Schmutz J."/>
            <person name="Symeonidi A."/>
            <person name="Elias M."/>
            <person name="Eveleigh R.J."/>
            <person name="Herman E.K."/>
            <person name="Klute M.J."/>
            <person name="Nakayama T."/>
            <person name="Obornik M."/>
            <person name="Reyes-Prieto A."/>
            <person name="Armbrust E.V."/>
            <person name="Aves S.J."/>
            <person name="Beiko R.G."/>
            <person name="Coutinho P."/>
            <person name="Dacks J.B."/>
            <person name="Durnford D.G."/>
            <person name="Fast N.M."/>
            <person name="Green B.R."/>
            <person name="Grisdale C."/>
            <person name="Hempe F."/>
            <person name="Henrissat B."/>
            <person name="Hoppner M.P."/>
            <person name="Ishida K.-I."/>
            <person name="Kim E."/>
            <person name="Koreny L."/>
            <person name="Kroth P.G."/>
            <person name="Liu Y."/>
            <person name="Malik S.-B."/>
            <person name="Maier U.G."/>
            <person name="McRose D."/>
            <person name="Mock T."/>
            <person name="Neilson J.A."/>
            <person name="Onodera N.T."/>
            <person name="Poole A.M."/>
            <person name="Pritham E.J."/>
            <person name="Richards T.A."/>
            <person name="Rocap G."/>
            <person name="Roy S.W."/>
            <person name="Sarai C."/>
            <person name="Schaack S."/>
            <person name="Shirato S."/>
            <person name="Slamovits C.H."/>
            <person name="Spencer D.F."/>
            <person name="Suzuki S."/>
            <person name="Worden A.Z."/>
            <person name="Zauner S."/>
            <person name="Barry K."/>
            <person name="Bell C."/>
            <person name="Bharti A.K."/>
            <person name="Crow J.A."/>
            <person name="Grimwood J."/>
            <person name="Kramer R."/>
            <person name="Lindquist E."/>
            <person name="Lucas S."/>
            <person name="Salamov A."/>
            <person name="McFadden G.I."/>
            <person name="Lane C.E."/>
            <person name="Keeling P.J."/>
            <person name="Gray M.W."/>
            <person name="Grigoriev I.V."/>
            <person name="Archibald J.M."/>
        </authorList>
    </citation>
    <scope>NUCLEOTIDE SEQUENCE</scope>
    <source>
        <strain evidence="7">CCMP2712</strain>
    </source>
</reference>
<dbReference type="OrthoDB" id="8954335at2759"/>
<dbReference type="Gene3D" id="3.40.50.300">
    <property type="entry name" value="P-loop containing nucleotide triphosphate hydrolases"/>
    <property type="match status" value="1"/>
</dbReference>
<feature type="domain" description="AIG1-type G" evidence="4">
    <location>
        <begin position="66"/>
        <end position="184"/>
    </location>
</feature>
<dbReference type="Gene3D" id="3.40.50.1820">
    <property type="entry name" value="alpha/beta hydrolase"/>
    <property type="match status" value="1"/>
</dbReference>
<evidence type="ECO:0000313" key="6">
    <source>
        <dbReference type="EnsemblProtists" id="EKX48132"/>
    </source>
</evidence>
<dbReference type="SUPFAM" id="SSF52540">
    <property type="entry name" value="P-loop containing nucleoside triphosphate hydrolases"/>
    <property type="match status" value="1"/>
</dbReference>
<feature type="domain" description="Fungal lipase-type" evidence="3">
    <location>
        <begin position="436"/>
        <end position="579"/>
    </location>
</feature>
<gene>
    <name evidence="5" type="ORF">GUITHDRAFT_137067</name>
</gene>
<evidence type="ECO:0000259" key="4">
    <source>
        <dbReference type="Pfam" id="PF04548"/>
    </source>
</evidence>
<comment type="subcellular location">
    <subcellularLocation>
        <location evidence="1">Plastid</location>
        <location evidence="1">Chloroplast</location>
    </subcellularLocation>
</comment>
<proteinExistence type="predicted"/>
<accession>L1JIH3</accession>
<dbReference type="RefSeq" id="XP_005835112.1">
    <property type="nucleotide sequence ID" value="XM_005835055.1"/>
</dbReference>
<dbReference type="EnsemblProtists" id="EKX48132">
    <property type="protein sequence ID" value="EKX48132"/>
    <property type="gene ID" value="GUITHDRAFT_137067"/>
</dbReference>
<evidence type="ECO:0000256" key="2">
    <source>
        <dbReference type="ARBA" id="ARBA00022741"/>
    </source>
</evidence>
<protein>
    <recommendedName>
        <fullName evidence="8">Fungal lipase-like domain-containing protein</fullName>
    </recommendedName>
</protein>
<dbReference type="Proteomes" id="UP000011087">
    <property type="component" value="Unassembled WGS sequence"/>
</dbReference>
<dbReference type="GO" id="GO:0006629">
    <property type="term" value="P:lipid metabolic process"/>
    <property type="evidence" value="ECO:0007669"/>
    <property type="project" value="InterPro"/>
</dbReference>